<keyword evidence="3" id="KW-0418">Kinase</keyword>
<keyword evidence="3" id="KW-0808">Transferase</keyword>
<organism evidence="3 4">
    <name type="scientific">Trichoderma cornu-damae</name>
    <dbReference type="NCBI Taxonomy" id="654480"/>
    <lineage>
        <taxon>Eukaryota</taxon>
        <taxon>Fungi</taxon>
        <taxon>Dikarya</taxon>
        <taxon>Ascomycota</taxon>
        <taxon>Pezizomycotina</taxon>
        <taxon>Sordariomycetes</taxon>
        <taxon>Hypocreomycetidae</taxon>
        <taxon>Hypocreales</taxon>
        <taxon>Hypocreaceae</taxon>
        <taxon>Trichoderma</taxon>
    </lineage>
</organism>
<dbReference type="PANTHER" id="PTHR23257:SF963">
    <property type="entry name" value="AT08303P"/>
    <property type="match status" value="1"/>
</dbReference>
<evidence type="ECO:0000313" key="3">
    <source>
        <dbReference type="EMBL" id="KAH6607631.1"/>
    </source>
</evidence>
<dbReference type="SUPFAM" id="SSF56112">
    <property type="entry name" value="Protein kinase-like (PK-like)"/>
    <property type="match status" value="1"/>
</dbReference>
<dbReference type="Gene3D" id="1.10.510.10">
    <property type="entry name" value="Transferase(Phosphotransferase) domain 1"/>
    <property type="match status" value="1"/>
</dbReference>
<evidence type="ECO:0000259" key="2">
    <source>
        <dbReference type="PROSITE" id="PS50011"/>
    </source>
</evidence>
<feature type="region of interest" description="Disordered" evidence="1">
    <location>
        <begin position="1"/>
        <end position="155"/>
    </location>
</feature>
<sequence>MPPPDGRPCTSPSPLRPQAQPQAQLRAQPQPQPQPPAKHSFLRKLLTRSASSRSSQSSASSASADPEPSPGLVKRMSKRVVPGLPRSQTFKRQLSESRSHLAPVEPSAEERRAASVDRRSHCQHSIRPGGRASRAHVDPRSSAPSFFGEPLRSASPTYAQSLPVDLADLDGDRDGAEDGADDGDEDRGDDTDADDADDADDECTAHDAASVADSRSLTASQYEAMIHEELEKEWILNLSMHFRDRSKREKFFVTYREHEHTWRRVTISLDYRDAPDNSLEWELNHTKYQRDKSAKIYEAIRESLPDIQFYDTVTNLKLETTDGRLHVHVVEDGNIRHLGCKRVKERDIVFDSHMSGFVYKVCVQGNVLIKKEIPSPDTVEEFLYEVNALNGLRFSRHVIDFYGVVVDDGDEHVKGLLISFAGQGALIDIIFENCKENDVGLPWATREKWARQIVQGLADVHESGFVQGDFTLSNIVIDDAGDAKIIDINRRGCPVGWEPPEATALIESNQRLSMYIGVKSDLYQLGMVLWGLAMLEDEPETQGRPLMLGPEINVPDWYRQMTEICLSDDPRMRPQASSLLHMFPRAAPGGDATSDALRSDHYDVDSRPATAAMETEPDNDWAYSGTTYVHGGPLPYDQYYSARGRSPPSPLPSDLGGADSSYKSGWAANRNIAPSYSDSGDSCAMPDSDYDVRRQPTPTPSAERFLNISDRRSRPLGLLNSLARESTEYFTAVDDQADRADRAPGGLRVPLAPESSWGGSAVNVVADEVDEVDEADETAVPELSEADGQAGGAVNAIPAVIVTESPANAAATRTSTSTKTKTTTRTTTTTTREEEEEEEEERRGRSKNECEEDAGRQDSAVDVRFDAREADNRDARRDESAARSSPRLKLSKNAANIKVKRLRRAARAEHGSSPSPRAASHQRDAAVAAAAAAAAADRPVSTVAGGTGSKLNDDGAALRVTTPETESEPDYVASRSPGFKSPDPRQSYNASDAQRAGQLLNGGDAGDRWIQPSDETLGQTEPLGGFMYPRHGSIPVSLTGIGAAHLGRLDRELLPDKGLIEDEFQLMARPEATPLMITTDAQT</sequence>
<dbReference type="OrthoDB" id="635774at2759"/>
<evidence type="ECO:0000313" key="4">
    <source>
        <dbReference type="Proteomes" id="UP000827724"/>
    </source>
</evidence>
<gene>
    <name evidence="3" type="ORF">Trco_003944</name>
</gene>
<feature type="domain" description="Protein kinase" evidence="2">
    <location>
        <begin position="344"/>
        <end position="584"/>
    </location>
</feature>
<feature type="compositionally biased region" description="Low complexity" evidence="1">
    <location>
        <begin position="16"/>
        <end position="29"/>
    </location>
</feature>
<dbReference type="PANTHER" id="PTHR23257">
    <property type="entry name" value="SERINE-THREONINE PROTEIN KINASE"/>
    <property type="match status" value="1"/>
</dbReference>
<feature type="compositionally biased region" description="Low complexity" evidence="1">
    <location>
        <begin position="48"/>
        <end position="64"/>
    </location>
</feature>
<accession>A0A9P8QJQ8</accession>
<dbReference type="GO" id="GO:0005524">
    <property type="term" value="F:ATP binding"/>
    <property type="evidence" value="ECO:0007669"/>
    <property type="project" value="InterPro"/>
</dbReference>
<feature type="compositionally biased region" description="Basic and acidic residues" evidence="1">
    <location>
        <begin position="841"/>
        <end position="881"/>
    </location>
</feature>
<feature type="region of interest" description="Disordered" evidence="1">
    <location>
        <begin position="675"/>
        <end position="703"/>
    </location>
</feature>
<keyword evidence="4" id="KW-1185">Reference proteome</keyword>
<evidence type="ECO:0000256" key="1">
    <source>
        <dbReference type="SAM" id="MobiDB-lite"/>
    </source>
</evidence>
<name>A0A9P8QJQ8_9HYPO</name>
<dbReference type="GO" id="GO:0007165">
    <property type="term" value="P:signal transduction"/>
    <property type="evidence" value="ECO:0007669"/>
    <property type="project" value="TreeGrafter"/>
</dbReference>
<dbReference type="PROSITE" id="PS50011">
    <property type="entry name" value="PROTEIN_KINASE_DOM"/>
    <property type="match status" value="1"/>
</dbReference>
<feature type="compositionally biased region" description="Basic and acidic residues" evidence="1">
    <location>
        <begin position="108"/>
        <end position="120"/>
    </location>
</feature>
<feature type="region of interest" description="Disordered" evidence="1">
    <location>
        <begin position="936"/>
        <end position="955"/>
    </location>
</feature>
<feature type="compositionally biased region" description="Acidic residues" evidence="1">
    <location>
        <begin position="177"/>
        <end position="202"/>
    </location>
</feature>
<dbReference type="InterPro" id="IPR011009">
    <property type="entry name" value="Kinase-like_dom_sf"/>
</dbReference>
<proteinExistence type="predicted"/>
<feature type="compositionally biased region" description="Low complexity" evidence="1">
    <location>
        <begin position="812"/>
        <end position="830"/>
    </location>
</feature>
<dbReference type="GO" id="GO:0005737">
    <property type="term" value="C:cytoplasm"/>
    <property type="evidence" value="ECO:0007669"/>
    <property type="project" value="TreeGrafter"/>
</dbReference>
<dbReference type="InterPro" id="IPR050167">
    <property type="entry name" value="Ser_Thr_protein_kinase"/>
</dbReference>
<dbReference type="InterPro" id="IPR000719">
    <property type="entry name" value="Prot_kinase_dom"/>
</dbReference>
<dbReference type="EMBL" id="JAIWOZ010000003">
    <property type="protein sequence ID" value="KAH6607631.1"/>
    <property type="molecule type" value="Genomic_DNA"/>
</dbReference>
<feature type="region of interest" description="Disordered" evidence="1">
    <location>
        <begin position="167"/>
        <end position="214"/>
    </location>
</feature>
<feature type="region of interest" description="Disordered" evidence="1">
    <location>
        <begin position="960"/>
        <end position="1021"/>
    </location>
</feature>
<dbReference type="AlphaFoldDB" id="A0A9P8QJQ8"/>
<protein>
    <submittedName>
        <fullName evidence="3">Serine threonine kinase</fullName>
    </submittedName>
</protein>
<dbReference type="Proteomes" id="UP000827724">
    <property type="component" value="Unassembled WGS sequence"/>
</dbReference>
<dbReference type="GO" id="GO:0004672">
    <property type="term" value="F:protein kinase activity"/>
    <property type="evidence" value="ECO:0007669"/>
    <property type="project" value="InterPro"/>
</dbReference>
<feature type="region of interest" description="Disordered" evidence="1">
    <location>
        <begin position="807"/>
        <end position="927"/>
    </location>
</feature>
<reference evidence="3" key="1">
    <citation type="submission" date="2021-08" db="EMBL/GenBank/DDBJ databases">
        <title>Chromosome-Level Trichoderma cornu-damae using Hi-C Data.</title>
        <authorList>
            <person name="Kim C.S."/>
        </authorList>
    </citation>
    <scope>NUCLEOTIDE SEQUENCE</scope>
    <source>
        <strain evidence="3">KA19-0412C</strain>
    </source>
</reference>
<dbReference type="Pfam" id="PF00069">
    <property type="entry name" value="Pkinase"/>
    <property type="match status" value="1"/>
</dbReference>
<comment type="caution">
    <text evidence="3">The sequence shown here is derived from an EMBL/GenBank/DDBJ whole genome shotgun (WGS) entry which is preliminary data.</text>
</comment>